<evidence type="ECO:0000313" key="17">
    <source>
        <dbReference type="Proteomes" id="UP001564408"/>
    </source>
</evidence>
<dbReference type="EMBL" id="JBDKXB010000003">
    <property type="protein sequence ID" value="MEY6431422.1"/>
    <property type="molecule type" value="Genomic_DNA"/>
</dbReference>
<comment type="similarity">
    <text evidence="3 14">Belongs to the class I-like SAM-binding methyltransferase superfamily. RsmB/NOP family.</text>
</comment>
<keyword evidence="8 14" id="KW-0808">Transferase</keyword>
<evidence type="ECO:0000256" key="2">
    <source>
        <dbReference type="ARBA" id="ARBA00004496"/>
    </source>
</evidence>
<evidence type="ECO:0000259" key="15">
    <source>
        <dbReference type="PROSITE" id="PS51686"/>
    </source>
</evidence>
<dbReference type="Pfam" id="PF01029">
    <property type="entry name" value="NusB"/>
    <property type="match status" value="1"/>
</dbReference>
<evidence type="ECO:0000256" key="4">
    <source>
        <dbReference type="ARBA" id="ARBA00012140"/>
    </source>
</evidence>
<dbReference type="InterPro" id="IPR035926">
    <property type="entry name" value="NusB-like_sf"/>
</dbReference>
<protein>
    <recommendedName>
        <fullName evidence="4">16S rRNA (cytosine(967)-C(5))-methyltransferase</fullName>
        <ecNumber evidence="4">2.1.1.176</ecNumber>
    </recommendedName>
    <alternativeName>
        <fullName evidence="11">16S rRNA m5C967 methyltransferase</fullName>
    </alternativeName>
    <alternativeName>
        <fullName evidence="12">rRNA (cytosine-C(5)-)-methyltransferase RsmB</fullName>
    </alternativeName>
</protein>
<dbReference type="InterPro" id="IPR006027">
    <property type="entry name" value="NusB_RsmB_TIM44"/>
</dbReference>
<dbReference type="Pfam" id="PF01189">
    <property type="entry name" value="Methyltr_RsmB-F"/>
    <property type="match status" value="1"/>
</dbReference>
<keyword evidence="5" id="KW-0963">Cytoplasm</keyword>
<evidence type="ECO:0000256" key="10">
    <source>
        <dbReference type="ARBA" id="ARBA00022884"/>
    </source>
</evidence>
<evidence type="ECO:0000256" key="8">
    <source>
        <dbReference type="ARBA" id="ARBA00022679"/>
    </source>
</evidence>
<dbReference type="SUPFAM" id="SSF53335">
    <property type="entry name" value="S-adenosyl-L-methionine-dependent methyltransferases"/>
    <property type="match status" value="1"/>
</dbReference>
<evidence type="ECO:0000256" key="5">
    <source>
        <dbReference type="ARBA" id="ARBA00022490"/>
    </source>
</evidence>
<dbReference type="InterPro" id="IPR004573">
    <property type="entry name" value="rRNA_ssu_MeTfrase_B"/>
</dbReference>
<dbReference type="InterPro" id="IPR023267">
    <property type="entry name" value="RCMT"/>
</dbReference>
<dbReference type="NCBIfam" id="TIGR00563">
    <property type="entry name" value="rsmB"/>
    <property type="match status" value="1"/>
</dbReference>
<evidence type="ECO:0000256" key="13">
    <source>
        <dbReference type="ARBA" id="ARBA00047283"/>
    </source>
</evidence>
<comment type="caution">
    <text evidence="16">The sequence shown here is derived from an EMBL/GenBank/DDBJ whole genome shotgun (WGS) entry which is preliminary data.</text>
</comment>
<feature type="active site" description="Nucleophile" evidence="14">
    <location>
        <position position="389"/>
    </location>
</feature>
<comment type="subcellular location">
    <subcellularLocation>
        <location evidence="2">Cytoplasm</location>
    </subcellularLocation>
</comment>
<evidence type="ECO:0000256" key="14">
    <source>
        <dbReference type="PROSITE-ProRule" id="PRU01023"/>
    </source>
</evidence>
<dbReference type="InterPro" id="IPR054728">
    <property type="entry name" value="RsmB-like_ferredoxin"/>
</dbReference>
<feature type="domain" description="SAM-dependent MTase RsmB/NOP-type" evidence="15">
    <location>
        <begin position="175"/>
        <end position="447"/>
    </location>
</feature>
<sequence>MAEAITGLEEPTAGAETRACAARAVHAVLTQGRSLTDSLARFASGGPERDRALIQELSFGTLRILPRLAALARRLVHRPLAPKDKDIDALILIGLYQLAETRIPDHAAVAATVSASRALGKPHTAALVNAVLRRYLRERACLERQVADEPGVRDLFPTWLREALVNAWPEHWPAILAASNAPPPMTLRVNAMKTSRAAYAEQLAQAGLTTRPIAESPTGLMLDRPVPVTALPGFDAGLVSVQDAGAQLAADLLDARPGERVLDACAAPGGKSAHILERSCNQVELTAIDCDPGRLDRLRSGLDRLGLTAAVIAVGDAGQPQPDWSDGPAFDRILLDVPCTATGVIRRHPDIKWLRRPQDLAPLCARQVRLLDASWTLLAPGGRLLYATCSLLPDENADQIAAFLARHPDAIEEPLPDHWGLGLRHGRQTLPTPRGPDGFYYAALHKARP</sequence>
<dbReference type="GO" id="GO:0032259">
    <property type="term" value="P:methylation"/>
    <property type="evidence" value="ECO:0007669"/>
    <property type="project" value="UniProtKB-KW"/>
</dbReference>
<evidence type="ECO:0000256" key="9">
    <source>
        <dbReference type="ARBA" id="ARBA00022691"/>
    </source>
</evidence>
<dbReference type="EC" id="2.1.1.176" evidence="4"/>
<dbReference type="InterPro" id="IPR018314">
    <property type="entry name" value="RsmB/NOL1/NOP2-like_CS"/>
</dbReference>
<dbReference type="CDD" id="cd02440">
    <property type="entry name" value="AdoMet_MTases"/>
    <property type="match status" value="1"/>
</dbReference>
<gene>
    <name evidence="16" type="primary">rsmB</name>
    <name evidence="16" type="ORF">ABC977_03260</name>
</gene>
<dbReference type="InterPro" id="IPR029063">
    <property type="entry name" value="SAM-dependent_MTases_sf"/>
</dbReference>
<feature type="binding site" evidence="14">
    <location>
        <position position="316"/>
    </location>
    <ligand>
        <name>S-adenosyl-L-methionine</name>
        <dbReference type="ChEBI" id="CHEBI:59789"/>
    </ligand>
</feature>
<keyword evidence="6" id="KW-0698">rRNA processing</keyword>
<name>A0ABV4BB13_9GAMM</name>
<feature type="binding site" evidence="14">
    <location>
        <begin position="265"/>
        <end position="271"/>
    </location>
    <ligand>
        <name>S-adenosyl-L-methionine</name>
        <dbReference type="ChEBI" id="CHEBI:59789"/>
    </ligand>
</feature>
<evidence type="ECO:0000256" key="1">
    <source>
        <dbReference type="ARBA" id="ARBA00002724"/>
    </source>
</evidence>
<dbReference type="GO" id="GO:0008168">
    <property type="term" value="F:methyltransferase activity"/>
    <property type="evidence" value="ECO:0007669"/>
    <property type="project" value="UniProtKB-KW"/>
</dbReference>
<dbReference type="Gene3D" id="3.30.70.1170">
    <property type="entry name" value="Sun protein, domain 3"/>
    <property type="match status" value="1"/>
</dbReference>
<dbReference type="SUPFAM" id="SSF48013">
    <property type="entry name" value="NusB-like"/>
    <property type="match status" value="1"/>
</dbReference>
<dbReference type="Gene3D" id="1.10.287.730">
    <property type="entry name" value="Helix hairpin bin"/>
    <property type="match status" value="1"/>
</dbReference>
<dbReference type="PANTHER" id="PTHR22807:SF61">
    <property type="entry name" value="NOL1_NOP2_SUN FAMILY PROTEIN _ ANTITERMINATION NUSB DOMAIN-CONTAINING PROTEIN"/>
    <property type="match status" value="1"/>
</dbReference>
<keyword evidence="9 14" id="KW-0949">S-adenosyl-L-methionine</keyword>
<evidence type="ECO:0000256" key="3">
    <source>
        <dbReference type="ARBA" id="ARBA00007494"/>
    </source>
</evidence>
<evidence type="ECO:0000256" key="7">
    <source>
        <dbReference type="ARBA" id="ARBA00022603"/>
    </source>
</evidence>
<feature type="binding site" evidence="14">
    <location>
        <position position="336"/>
    </location>
    <ligand>
        <name>S-adenosyl-L-methionine</name>
        <dbReference type="ChEBI" id="CHEBI:59789"/>
    </ligand>
</feature>
<keyword evidence="17" id="KW-1185">Reference proteome</keyword>
<dbReference type="Gene3D" id="1.10.940.10">
    <property type="entry name" value="NusB-like"/>
    <property type="match status" value="1"/>
</dbReference>
<dbReference type="PANTHER" id="PTHR22807">
    <property type="entry name" value="NOP2 YEAST -RELATED NOL1/NOP2/FMU SUN DOMAIN-CONTAINING"/>
    <property type="match status" value="1"/>
</dbReference>
<keyword evidence="10 14" id="KW-0694">RNA-binding</keyword>
<dbReference type="RefSeq" id="WP_369665807.1">
    <property type="nucleotide sequence ID" value="NZ_JBDKXB010000003.1"/>
</dbReference>
<dbReference type="Proteomes" id="UP001564408">
    <property type="component" value="Unassembled WGS sequence"/>
</dbReference>
<dbReference type="PRINTS" id="PR02008">
    <property type="entry name" value="RCMTFAMILY"/>
</dbReference>
<dbReference type="PROSITE" id="PS01153">
    <property type="entry name" value="NOL1_NOP2_SUN"/>
    <property type="match status" value="1"/>
</dbReference>
<feature type="binding site" evidence="14">
    <location>
        <position position="289"/>
    </location>
    <ligand>
        <name>S-adenosyl-L-methionine</name>
        <dbReference type="ChEBI" id="CHEBI:59789"/>
    </ligand>
</feature>
<proteinExistence type="inferred from homology"/>
<evidence type="ECO:0000313" key="16">
    <source>
        <dbReference type="EMBL" id="MEY6431422.1"/>
    </source>
</evidence>
<dbReference type="Pfam" id="PF22458">
    <property type="entry name" value="RsmF-B_ferredox"/>
    <property type="match status" value="1"/>
</dbReference>
<keyword evidence="7 14" id="KW-0489">Methyltransferase</keyword>
<dbReference type="InterPro" id="IPR001678">
    <property type="entry name" value="MeTrfase_RsmB-F_NOP2_dom"/>
</dbReference>
<evidence type="ECO:0000256" key="12">
    <source>
        <dbReference type="ARBA" id="ARBA00031088"/>
    </source>
</evidence>
<evidence type="ECO:0000256" key="11">
    <source>
        <dbReference type="ARBA" id="ARBA00030399"/>
    </source>
</evidence>
<comment type="catalytic activity">
    <reaction evidence="13">
        <text>cytidine(967) in 16S rRNA + S-adenosyl-L-methionine = 5-methylcytidine(967) in 16S rRNA + S-adenosyl-L-homocysteine + H(+)</text>
        <dbReference type="Rhea" id="RHEA:42748"/>
        <dbReference type="Rhea" id="RHEA-COMP:10219"/>
        <dbReference type="Rhea" id="RHEA-COMP:10220"/>
        <dbReference type="ChEBI" id="CHEBI:15378"/>
        <dbReference type="ChEBI" id="CHEBI:57856"/>
        <dbReference type="ChEBI" id="CHEBI:59789"/>
        <dbReference type="ChEBI" id="CHEBI:74483"/>
        <dbReference type="ChEBI" id="CHEBI:82748"/>
        <dbReference type="EC" id="2.1.1.176"/>
    </reaction>
</comment>
<dbReference type="PROSITE" id="PS51686">
    <property type="entry name" value="SAM_MT_RSMB_NOP"/>
    <property type="match status" value="1"/>
</dbReference>
<accession>A0ABV4BB13</accession>
<reference evidence="16 17" key="1">
    <citation type="submission" date="2024-05" db="EMBL/GenBank/DDBJ databases">
        <title>Genome Sequence and Characterization of the New Strain Purple Sulfur Bacterium of Genus Thioalkalicoccus.</title>
        <authorList>
            <person name="Bryantseva I.A."/>
            <person name="Kyndt J.A."/>
            <person name="Imhoff J.F."/>
        </authorList>
    </citation>
    <scope>NUCLEOTIDE SEQUENCE [LARGE SCALE GENOMIC DNA]</scope>
    <source>
        <strain evidence="16 17">Um2</strain>
    </source>
</reference>
<dbReference type="Gene3D" id="3.40.50.150">
    <property type="entry name" value="Vaccinia Virus protein VP39"/>
    <property type="match status" value="1"/>
</dbReference>
<dbReference type="InterPro" id="IPR049560">
    <property type="entry name" value="MeTrfase_RsmB-F_NOP2_cat"/>
</dbReference>
<organism evidence="16 17">
    <name type="scientific">Thioalkalicoccus limnaeus</name>
    <dbReference type="NCBI Taxonomy" id="120681"/>
    <lineage>
        <taxon>Bacteria</taxon>
        <taxon>Pseudomonadati</taxon>
        <taxon>Pseudomonadota</taxon>
        <taxon>Gammaproteobacteria</taxon>
        <taxon>Chromatiales</taxon>
        <taxon>Chromatiaceae</taxon>
        <taxon>Thioalkalicoccus</taxon>
    </lineage>
</organism>
<dbReference type="NCBIfam" id="NF008149">
    <property type="entry name" value="PRK10901.1"/>
    <property type="match status" value="1"/>
</dbReference>
<evidence type="ECO:0000256" key="6">
    <source>
        <dbReference type="ARBA" id="ARBA00022552"/>
    </source>
</evidence>
<comment type="function">
    <text evidence="1">Specifically methylates the cytosine at position 967 (m5C967) of 16S rRNA.</text>
</comment>